<evidence type="ECO:0008006" key="4">
    <source>
        <dbReference type="Google" id="ProtNLM"/>
    </source>
</evidence>
<dbReference type="Gene3D" id="3.40.30.10">
    <property type="entry name" value="Glutaredoxin"/>
    <property type="match status" value="1"/>
</dbReference>
<protein>
    <recommendedName>
        <fullName evidence="4">Thioredoxin-like fold domain-containing protein</fullName>
    </recommendedName>
</protein>
<organism evidence="2 3">
    <name type="scientific">Marinobacterium maritimum</name>
    <dbReference type="NCBI Taxonomy" id="500162"/>
    <lineage>
        <taxon>Bacteria</taxon>
        <taxon>Pseudomonadati</taxon>
        <taxon>Pseudomonadota</taxon>
        <taxon>Gammaproteobacteria</taxon>
        <taxon>Oceanospirillales</taxon>
        <taxon>Oceanospirillaceae</taxon>
        <taxon>Marinobacterium</taxon>
    </lineage>
</organism>
<gene>
    <name evidence="2" type="ORF">GCM10009104_06220</name>
</gene>
<evidence type="ECO:0000256" key="1">
    <source>
        <dbReference type="SAM" id="SignalP"/>
    </source>
</evidence>
<evidence type="ECO:0000313" key="3">
    <source>
        <dbReference type="Proteomes" id="UP001499915"/>
    </source>
</evidence>
<accession>A0ABN1I2J9</accession>
<reference evidence="2 3" key="1">
    <citation type="journal article" date="2019" name="Int. J. Syst. Evol. Microbiol.">
        <title>The Global Catalogue of Microorganisms (GCM) 10K type strain sequencing project: providing services to taxonomists for standard genome sequencing and annotation.</title>
        <authorList>
            <consortium name="The Broad Institute Genomics Platform"/>
            <consortium name="The Broad Institute Genome Sequencing Center for Infectious Disease"/>
            <person name="Wu L."/>
            <person name="Ma J."/>
        </authorList>
    </citation>
    <scope>NUCLEOTIDE SEQUENCE [LARGE SCALE GENOMIC DNA]</scope>
    <source>
        <strain evidence="2 3">JCM 15134</strain>
    </source>
</reference>
<dbReference type="InterPro" id="IPR036249">
    <property type="entry name" value="Thioredoxin-like_sf"/>
</dbReference>
<dbReference type="EMBL" id="BAAAET010000001">
    <property type="protein sequence ID" value="GAA0683771.1"/>
    <property type="molecule type" value="Genomic_DNA"/>
</dbReference>
<keyword evidence="1" id="KW-0732">Signal</keyword>
<proteinExistence type="predicted"/>
<keyword evidence="3" id="KW-1185">Reference proteome</keyword>
<dbReference type="RefSeq" id="WP_343802144.1">
    <property type="nucleotide sequence ID" value="NZ_BAAAET010000001.1"/>
</dbReference>
<evidence type="ECO:0000313" key="2">
    <source>
        <dbReference type="EMBL" id="GAA0683771.1"/>
    </source>
</evidence>
<comment type="caution">
    <text evidence="2">The sequence shown here is derived from an EMBL/GenBank/DDBJ whole genome shotgun (WGS) entry which is preliminary data.</text>
</comment>
<feature type="signal peptide" evidence="1">
    <location>
        <begin position="1"/>
        <end position="18"/>
    </location>
</feature>
<feature type="chain" id="PRO_5045711952" description="Thioredoxin-like fold domain-containing protein" evidence="1">
    <location>
        <begin position="19"/>
        <end position="150"/>
    </location>
</feature>
<dbReference type="Proteomes" id="UP001499915">
    <property type="component" value="Unassembled WGS sequence"/>
</dbReference>
<sequence length="150" mass="16870">MRFLAPLLLILFSLPSKASDGLTFFTGFDVLRDTQAEAQVLILLFSQPECGYCDQVRDGFLLPLQQQQRPELVIRELKVPGFEDVRNRDNQVMTPRAFAQSYAINFYPSVLMLSLDGAPLTEPLVGISSVDFYGYYLDQAIEQALAVQSQ</sequence>
<dbReference type="SUPFAM" id="SSF52833">
    <property type="entry name" value="Thioredoxin-like"/>
    <property type="match status" value="1"/>
</dbReference>
<name>A0ABN1I2J9_9GAMM</name>